<evidence type="ECO:0000313" key="1">
    <source>
        <dbReference type="EMBL" id="WFD48836.1"/>
    </source>
</evidence>
<evidence type="ECO:0000313" key="2">
    <source>
        <dbReference type="Proteomes" id="UP000818624"/>
    </source>
</evidence>
<keyword evidence="2" id="KW-1185">Reference proteome</keyword>
<name>A0ABY8ETA6_MALFU</name>
<protein>
    <recommendedName>
        <fullName evidence="3">Hypervirulence associated protein TUDOR domain-containing protein</fullName>
    </recommendedName>
</protein>
<evidence type="ECO:0008006" key="3">
    <source>
        <dbReference type="Google" id="ProtNLM"/>
    </source>
</evidence>
<proteinExistence type="predicted"/>
<accession>A0ABY8ETA6</accession>
<reference evidence="1 2" key="1">
    <citation type="journal article" date="2020" name="Elife">
        <title>Loss of centromere function drives karyotype evolution in closely related Malassezia species.</title>
        <authorList>
            <person name="Sankaranarayanan S.R."/>
            <person name="Ianiri G."/>
            <person name="Coelho M.A."/>
            <person name="Reza M.H."/>
            <person name="Thimmappa B.C."/>
            <person name="Ganguly P."/>
            <person name="Vadnala R.N."/>
            <person name="Sun S."/>
            <person name="Siddharthan R."/>
            <person name="Tellgren-Roth C."/>
            <person name="Dawson T.L."/>
            <person name="Heitman J."/>
            <person name="Sanyal K."/>
        </authorList>
    </citation>
    <scope>NUCLEOTIDE SEQUENCE [LARGE SCALE GENOMIC DNA]</scope>
    <source>
        <strain evidence="1">CBS14141</strain>
    </source>
</reference>
<gene>
    <name evidence="1" type="ORF">GLX27_003507</name>
</gene>
<dbReference type="Proteomes" id="UP000818624">
    <property type="component" value="Chromosome 3"/>
</dbReference>
<dbReference type="EMBL" id="CP046236">
    <property type="protein sequence ID" value="WFD48836.1"/>
    <property type="molecule type" value="Genomic_DNA"/>
</dbReference>
<organism evidence="1 2">
    <name type="scientific">Malassezia furfur</name>
    <name type="common">Pityriasis versicolor infection agent</name>
    <name type="synonym">Pityrosporum furfur</name>
    <dbReference type="NCBI Taxonomy" id="55194"/>
    <lineage>
        <taxon>Eukaryota</taxon>
        <taxon>Fungi</taxon>
        <taxon>Dikarya</taxon>
        <taxon>Basidiomycota</taxon>
        <taxon>Ustilaginomycotina</taxon>
        <taxon>Malasseziomycetes</taxon>
        <taxon>Malasseziales</taxon>
        <taxon>Malasseziaceae</taxon>
        <taxon>Malassezia</taxon>
    </lineage>
</organism>
<sequence length="55" mass="6355">MFYQEGDVVQYRPFGGDLKEGKIEKIEPKIGGGVEVFYYINGEKFLSCELYDKVK</sequence>